<proteinExistence type="predicted"/>
<sequence length="111" mass="12978">MRGFGSDSFKINLANLTGNEKKRNINFYSNPPISKSNTIKFYPEQIFVLFNQLDPMNYRIKKIPSKFLNRDSLPQVANGRGLRIAFPRLQIGKMNNMNILWYSRHIVPIIF</sequence>
<dbReference type="EMBL" id="REGN01001773">
    <property type="protein sequence ID" value="RNA32648.1"/>
    <property type="molecule type" value="Genomic_DNA"/>
</dbReference>
<comment type="caution">
    <text evidence="1">The sequence shown here is derived from an EMBL/GenBank/DDBJ whole genome shotgun (WGS) entry which is preliminary data.</text>
</comment>
<reference evidence="1 2" key="1">
    <citation type="journal article" date="2018" name="Sci. Rep.">
        <title>Genomic signatures of local adaptation to the degree of environmental predictability in rotifers.</title>
        <authorList>
            <person name="Franch-Gras L."/>
            <person name="Hahn C."/>
            <person name="Garcia-Roger E.M."/>
            <person name="Carmona M.J."/>
            <person name="Serra M."/>
            <person name="Gomez A."/>
        </authorList>
    </citation>
    <scope>NUCLEOTIDE SEQUENCE [LARGE SCALE GENOMIC DNA]</scope>
    <source>
        <strain evidence="1">HYR1</strain>
    </source>
</reference>
<evidence type="ECO:0000313" key="2">
    <source>
        <dbReference type="Proteomes" id="UP000276133"/>
    </source>
</evidence>
<name>A0A3M7SAQ4_BRAPC</name>
<organism evidence="1 2">
    <name type="scientific">Brachionus plicatilis</name>
    <name type="common">Marine rotifer</name>
    <name type="synonym">Brachionus muelleri</name>
    <dbReference type="NCBI Taxonomy" id="10195"/>
    <lineage>
        <taxon>Eukaryota</taxon>
        <taxon>Metazoa</taxon>
        <taxon>Spiralia</taxon>
        <taxon>Gnathifera</taxon>
        <taxon>Rotifera</taxon>
        <taxon>Eurotatoria</taxon>
        <taxon>Monogononta</taxon>
        <taxon>Pseudotrocha</taxon>
        <taxon>Ploima</taxon>
        <taxon>Brachionidae</taxon>
        <taxon>Brachionus</taxon>
    </lineage>
</organism>
<dbReference type="AlphaFoldDB" id="A0A3M7SAQ4"/>
<dbReference type="Proteomes" id="UP000276133">
    <property type="component" value="Unassembled WGS sequence"/>
</dbReference>
<keyword evidence="2" id="KW-1185">Reference proteome</keyword>
<protein>
    <submittedName>
        <fullName evidence="1">Uncharacterized protein</fullName>
    </submittedName>
</protein>
<gene>
    <name evidence="1" type="ORF">BpHYR1_035332</name>
</gene>
<evidence type="ECO:0000313" key="1">
    <source>
        <dbReference type="EMBL" id="RNA32648.1"/>
    </source>
</evidence>
<accession>A0A3M7SAQ4</accession>